<gene>
    <name evidence="1" type="ORF">HMPREF9442_02753</name>
</gene>
<dbReference type="Proteomes" id="UP000005546">
    <property type="component" value="Unassembled WGS sequence"/>
</dbReference>
<organism evidence="1 2">
    <name type="scientific">Paraprevotella xylaniphila YIT 11841</name>
    <dbReference type="NCBI Taxonomy" id="762982"/>
    <lineage>
        <taxon>Bacteria</taxon>
        <taxon>Pseudomonadati</taxon>
        <taxon>Bacteroidota</taxon>
        <taxon>Bacteroidia</taxon>
        <taxon>Bacteroidales</taxon>
        <taxon>Prevotellaceae</taxon>
        <taxon>Paraprevotella</taxon>
    </lineage>
</organism>
<sequence>MFSFLFVCLRTKGNNGKITLYTVFCDLTNLFHYLCLGFNLRLVYS</sequence>
<accession>F3QX19</accession>
<proteinExistence type="predicted"/>
<dbReference type="HOGENOM" id="CLU_3203009_0_0_10"/>
<name>F3QX19_9BACT</name>
<dbReference type="EMBL" id="AFBR01000083">
    <property type="protein sequence ID" value="EGG51469.1"/>
    <property type="molecule type" value="Genomic_DNA"/>
</dbReference>
<evidence type="ECO:0000313" key="2">
    <source>
        <dbReference type="Proteomes" id="UP000005546"/>
    </source>
</evidence>
<protein>
    <submittedName>
        <fullName evidence="1">Conserved domain protein</fullName>
    </submittedName>
</protein>
<reference evidence="1 2" key="1">
    <citation type="submission" date="2011-02" db="EMBL/GenBank/DDBJ databases">
        <authorList>
            <person name="Weinstock G."/>
            <person name="Sodergren E."/>
            <person name="Clifton S."/>
            <person name="Fulton L."/>
            <person name="Fulton B."/>
            <person name="Courtney L."/>
            <person name="Fronick C."/>
            <person name="Harrison M."/>
            <person name="Strong C."/>
            <person name="Farmer C."/>
            <person name="Delahaunty K."/>
            <person name="Markovic C."/>
            <person name="Hall O."/>
            <person name="Minx P."/>
            <person name="Tomlinson C."/>
            <person name="Mitreva M."/>
            <person name="Hou S."/>
            <person name="Chen J."/>
            <person name="Wollam A."/>
            <person name="Pepin K.H."/>
            <person name="Johnson M."/>
            <person name="Bhonagiri V."/>
            <person name="Zhang X."/>
            <person name="Suruliraj S."/>
            <person name="Warren W."/>
            <person name="Chinwalla A."/>
            <person name="Mardis E.R."/>
            <person name="Wilson R.K."/>
        </authorList>
    </citation>
    <scope>NUCLEOTIDE SEQUENCE [LARGE SCALE GENOMIC DNA]</scope>
    <source>
        <strain evidence="1 2">YIT 11841</strain>
    </source>
</reference>
<dbReference type="AlphaFoldDB" id="F3QX19"/>
<evidence type="ECO:0000313" key="1">
    <source>
        <dbReference type="EMBL" id="EGG51469.1"/>
    </source>
</evidence>
<keyword evidence="2" id="KW-1185">Reference proteome</keyword>
<comment type="caution">
    <text evidence="1">The sequence shown here is derived from an EMBL/GenBank/DDBJ whole genome shotgun (WGS) entry which is preliminary data.</text>
</comment>
<dbReference type="STRING" id="762982.HMPREF9442_02753"/>